<accession>R7ZYG5</accession>
<keyword evidence="1" id="KW-1133">Transmembrane helix</keyword>
<keyword evidence="3" id="KW-1185">Reference proteome</keyword>
<evidence type="ECO:0000256" key="1">
    <source>
        <dbReference type="SAM" id="Phobius"/>
    </source>
</evidence>
<reference evidence="2 3" key="1">
    <citation type="submission" date="2013-02" db="EMBL/GenBank/DDBJ databases">
        <title>A novel strain isolated from Lonar lake, Maharashtra, India.</title>
        <authorList>
            <person name="Singh A."/>
        </authorList>
    </citation>
    <scope>NUCLEOTIDE SEQUENCE [LARGE SCALE GENOMIC DNA]</scope>
    <source>
        <strain evidence="2 3">AK24</strain>
    </source>
</reference>
<name>R7ZYG5_9BACT</name>
<gene>
    <name evidence="2" type="ORF">ADIS_0333</name>
</gene>
<protein>
    <recommendedName>
        <fullName evidence="4">DUF748 domain-containing protein</fullName>
    </recommendedName>
</protein>
<comment type="caution">
    <text evidence="2">The sequence shown here is derived from an EMBL/GenBank/DDBJ whole genome shotgun (WGS) entry which is preliminary data.</text>
</comment>
<proteinExistence type="predicted"/>
<evidence type="ECO:0008006" key="4">
    <source>
        <dbReference type="Google" id="ProtNLM"/>
    </source>
</evidence>
<dbReference type="RefSeq" id="WP_010852485.1">
    <property type="nucleotide sequence ID" value="NZ_AQHR01000015.1"/>
</dbReference>
<keyword evidence="1" id="KW-0472">Membrane</keyword>
<organism evidence="2 3">
    <name type="scientific">Lunatimonas lonarensis</name>
    <dbReference type="NCBI Taxonomy" id="1232681"/>
    <lineage>
        <taxon>Bacteria</taxon>
        <taxon>Pseudomonadati</taxon>
        <taxon>Bacteroidota</taxon>
        <taxon>Cytophagia</taxon>
        <taxon>Cytophagales</taxon>
        <taxon>Cyclobacteriaceae</taxon>
    </lineage>
</organism>
<dbReference type="STRING" id="1232681.ADIS_0333"/>
<sequence>MKSVRIILFLMVGLMGLAAIGYFSLPTIVNLYLNNNADRIVRDMITRTSDFAGHEVHFGEIRIAYGFLGTELRLRDVEINPGESESERDKIRFNLNLKEANLTGFRWVDFLLDNTIRLDSAHLEGLSLESSTPPLEELEIARGKDKKREGRDYDRIWVSHIRVNQLNFFNKDSYTDSTRLSMKDLFVFADEFSFTKEHLEDRKSLFDVAFIQGYMAEATVHLNDYRNAISAKDLSFDTDDKKLLIGEVSLVNKLEKNAYIRQFARETDWMELRQGRLELSGIDLALYLGSGDLHAEKLLVIDPQLEVFRDKRKPEDREKRPKMIHEIVRSIDLRIRIDTVAVENMRVSYEERPDNEAPRSGKIFFDRLNATIYPFTTYEEELANNDTLHLVAEARLMGLGKIDLKNRYFLRNEKGRFTMQGHVGSFDLRAINQMVEPATRVAVKSGRLTDLYFTIDGNDYDGWGKLIATYENLEIEILDKNFSHNQNIFQRIGSFLANKLVIKSQNPSRRGELKEGAVYLVRDQSKFIFNYWWQLVLSGLKSTITGDTEEELREKSKKK</sequence>
<evidence type="ECO:0000313" key="2">
    <source>
        <dbReference type="EMBL" id="EON79104.1"/>
    </source>
</evidence>
<keyword evidence="1" id="KW-0812">Transmembrane</keyword>
<feature type="transmembrane region" description="Helical" evidence="1">
    <location>
        <begin position="7"/>
        <end position="25"/>
    </location>
</feature>
<dbReference type="Proteomes" id="UP000013909">
    <property type="component" value="Unassembled WGS sequence"/>
</dbReference>
<dbReference type="EMBL" id="AQHR01000015">
    <property type="protein sequence ID" value="EON79104.1"/>
    <property type="molecule type" value="Genomic_DNA"/>
</dbReference>
<evidence type="ECO:0000313" key="3">
    <source>
        <dbReference type="Proteomes" id="UP000013909"/>
    </source>
</evidence>
<dbReference type="AlphaFoldDB" id="R7ZYG5"/>